<feature type="transmembrane region" description="Helical" evidence="1">
    <location>
        <begin position="38"/>
        <end position="62"/>
    </location>
</feature>
<feature type="transmembrane region" description="Helical" evidence="1">
    <location>
        <begin position="107"/>
        <end position="125"/>
    </location>
</feature>
<evidence type="ECO:0000313" key="2">
    <source>
        <dbReference type="EMBL" id="KKI51068.1"/>
    </source>
</evidence>
<feature type="transmembrane region" description="Helical" evidence="1">
    <location>
        <begin position="190"/>
        <end position="212"/>
    </location>
</feature>
<dbReference type="AlphaFoldDB" id="A0A0M2NFY5"/>
<name>A0A0M2NFY5_9FIRM</name>
<gene>
    <name evidence="2" type="ORF">CHK_1455</name>
</gene>
<dbReference type="Pfam" id="PF10951">
    <property type="entry name" value="DUF2776"/>
    <property type="match status" value="1"/>
</dbReference>
<feature type="transmembrane region" description="Helical" evidence="1">
    <location>
        <begin position="7"/>
        <end position="26"/>
    </location>
</feature>
<feature type="transmembrane region" description="Helical" evidence="1">
    <location>
        <begin position="224"/>
        <end position="243"/>
    </location>
</feature>
<sequence length="349" mass="36972">MNLKISVFFRAIPLMMGAICLAFGIYVRQMAVGDGFIIAGNVIISLTAICIALYATAATIIRQIISHYTKADRILLPILGYAAGIAAVVCGIMLFSHESVSADVVSGNVVFGVGLIACCVATVAISSGKFSRIPLNSANLKDGEVARDGYSKTTYYVYFSIPVICAAIALIRGVYLLSLGTTPGFVAGHVMIGLGLICASLIALVGTVLRQIQNLFTGKERWKWSVFVACMGTVCLVWGILLMNPYSAAAVAPGFVLVGLGLICYSVSSKVLLLASVWRRKAPLGKRIPLIPVMTALCCLFIAAFLFEASYANPNFFVPAHIMVGLGAVCFTLFAIVSILESGTAKLET</sequence>
<feature type="transmembrane region" description="Helical" evidence="1">
    <location>
        <begin position="74"/>
        <end position="95"/>
    </location>
</feature>
<organism evidence="2 3">
    <name type="scientific">Christensenella hongkongensis</name>
    <dbReference type="NCBI Taxonomy" id="270498"/>
    <lineage>
        <taxon>Bacteria</taxon>
        <taxon>Bacillati</taxon>
        <taxon>Bacillota</taxon>
        <taxon>Clostridia</taxon>
        <taxon>Christensenellales</taxon>
        <taxon>Christensenellaceae</taxon>
        <taxon>Christensenella</taxon>
    </lineage>
</organism>
<keyword evidence="1" id="KW-0472">Membrane</keyword>
<accession>A0A0M2NFY5</accession>
<keyword evidence="1" id="KW-1133">Transmembrane helix</keyword>
<reference evidence="2 3" key="1">
    <citation type="submission" date="2015-04" db="EMBL/GenBank/DDBJ databases">
        <title>Draft genome sequence of bacteremic isolate Catabacter hongkongensis type strain HKU16T.</title>
        <authorList>
            <person name="Lau S.K."/>
            <person name="Teng J.L."/>
            <person name="Huang Y."/>
            <person name="Curreem S.O."/>
            <person name="Tsui S.K."/>
            <person name="Woo P.C."/>
        </authorList>
    </citation>
    <scope>NUCLEOTIDE SEQUENCE [LARGE SCALE GENOMIC DNA]</scope>
    <source>
        <strain evidence="2 3">HKU16</strain>
    </source>
</reference>
<feature type="transmembrane region" description="Helical" evidence="1">
    <location>
        <begin position="318"/>
        <end position="340"/>
    </location>
</feature>
<dbReference type="RefSeq" id="WP_046443325.1">
    <property type="nucleotide sequence ID" value="NZ_LAYJ01000088.1"/>
</dbReference>
<feature type="transmembrane region" description="Helical" evidence="1">
    <location>
        <begin position="255"/>
        <end position="278"/>
    </location>
</feature>
<protein>
    <recommendedName>
        <fullName evidence="4">DUF2776 domain-containing protein</fullName>
    </recommendedName>
</protein>
<dbReference type="OrthoDB" id="1934357at2"/>
<feature type="transmembrane region" description="Helical" evidence="1">
    <location>
        <begin position="155"/>
        <end position="178"/>
    </location>
</feature>
<keyword evidence="1" id="KW-0812">Transmembrane</keyword>
<comment type="caution">
    <text evidence="2">The sequence shown here is derived from an EMBL/GenBank/DDBJ whole genome shotgun (WGS) entry which is preliminary data.</text>
</comment>
<proteinExistence type="predicted"/>
<evidence type="ECO:0008006" key="4">
    <source>
        <dbReference type="Google" id="ProtNLM"/>
    </source>
</evidence>
<keyword evidence="3" id="KW-1185">Reference proteome</keyword>
<evidence type="ECO:0000256" key="1">
    <source>
        <dbReference type="SAM" id="Phobius"/>
    </source>
</evidence>
<dbReference type="EMBL" id="LAYJ01000088">
    <property type="protein sequence ID" value="KKI51068.1"/>
    <property type="molecule type" value="Genomic_DNA"/>
</dbReference>
<feature type="transmembrane region" description="Helical" evidence="1">
    <location>
        <begin position="290"/>
        <end position="312"/>
    </location>
</feature>
<dbReference type="InterPro" id="IPR021240">
    <property type="entry name" value="DUF2776"/>
</dbReference>
<evidence type="ECO:0000313" key="3">
    <source>
        <dbReference type="Proteomes" id="UP000034076"/>
    </source>
</evidence>
<dbReference type="Proteomes" id="UP000034076">
    <property type="component" value="Unassembled WGS sequence"/>
</dbReference>
<dbReference type="PATRIC" id="fig|270498.16.peg.896"/>